<dbReference type="AlphaFoldDB" id="A0A3L8SXN8"/>
<gene>
    <name evidence="1" type="ORF">DV515_00001711</name>
</gene>
<comment type="caution">
    <text evidence="1">The sequence shown here is derived from an EMBL/GenBank/DDBJ whole genome shotgun (WGS) entry which is preliminary data.</text>
</comment>
<sequence>MHITYVAVKAMLKCHIKAAERDTEHGRMRKKEQGSIIKSEKTPEIKKEGMLWAEIVAALLRIVPFLTMAEYLTCPSTTEIAVVFCSEASRLEGRSKSMSGNVTDGQYTGDERLCNSSLLGRLTEKKAEDGWPGEESSSKGQGLMVLDMLGSGHNQTETAKAGDALRAWLLQWVASKNPENLQQLMISGKPAKLLTRTHFGITTVARQIKN</sequence>
<dbReference type="Proteomes" id="UP000276834">
    <property type="component" value="Unassembled WGS sequence"/>
</dbReference>
<dbReference type="EMBL" id="QUSF01000003">
    <property type="protein sequence ID" value="RLW11343.1"/>
    <property type="molecule type" value="Genomic_DNA"/>
</dbReference>
<accession>A0A3L8SXN8</accession>
<keyword evidence="2" id="KW-1185">Reference proteome</keyword>
<reference evidence="1 2" key="1">
    <citation type="journal article" date="2018" name="Proc. R. Soc. B">
        <title>A non-coding region near Follistatin controls head colour polymorphism in the Gouldian finch.</title>
        <authorList>
            <person name="Toomey M.B."/>
            <person name="Marques C.I."/>
            <person name="Andrade P."/>
            <person name="Araujo P.M."/>
            <person name="Sabatino S."/>
            <person name="Gazda M.A."/>
            <person name="Afonso S."/>
            <person name="Lopes R.J."/>
            <person name="Corbo J.C."/>
            <person name="Carneiro M."/>
        </authorList>
    </citation>
    <scope>NUCLEOTIDE SEQUENCE [LARGE SCALE GENOMIC DNA]</scope>
    <source>
        <strain evidence="1">Red01</strain>
        <tissue evidence="1">Muscle</tissue>
    </source>
</reference>
<protein>
    <submittedName>
        <fullName evidence="1">Uncharacterized protein</fullName>
    </submittedName>
</protein>
<organism evidence="1 2">
    <name type="scientific">Chloebia gouldiae</name>
    <name type="common">Gouldian finch</name>
    <name type="synonym">Erythrura gouldiae</name>
    <dbReference type="NCBI Taxonomy" id="44316"/>
    <lineage>
        <taxon>Eukaryota</taxon>
        <taxon>Metazoa</taxon>
        <taxon>Chordata</taxon>
        <taxon>Craniata</taxon>
        <taxon>Vertebrata</taxon>
        <taxon>Euteleostomi</taxon>
        <taxon>Archelosauria</taxon>
        <taxon>Archosauria</taxon>
        <taxon>Dinosauria</taxon>
        <taxon>Saurischia</taxon>
        <taxon>Theropoda</taxon>
        <taxon>Coelurosauria</taxon>
        <taxon>Aves</taxon>
        <taxon>Neognathae</taxon>
        <taxon>Neoaves</taxon>
        <taxon>Telluraves</taxon>
        <taxon>Australaves</taxon>
        <taxon>Passeriformes</taxon>
        <taxon>Passeroidea</taxon>
        <taxon>Passeridae</taxon>
        <taxon>Chloebia</taxon>
    </lineage>
</organism>
<evidence type="ECO:0000313" key="1">
    <source>
        <dbReference type="EMBL" id="RLW11343.1"/>
    </source>
</evidence>
<proteinExistence type="predicted"/>
<evidence type="ECO:0000313" key="2">
    <source>
        <dbReference type="Proteomes" id="UP000276834"/>
    </source>
</evidence>
<name>A0A3L8SXN8_CHLGU</name>